<reference evidence="5" key="1">
    <citation type="submission" date="2016-06" db="UniProtKB">
        <authorList>
            <consortium name="WormBaseParasite"/>
        </authorList>
    </citation>
    <scope>IDENTIFICATION</scope>
</reference>
<organism evidence="5">
    <name type="scientific">Gongylonema pulchrum</name>
    <dbReference type="NCBI Taxonomy" id="637853"/>
    <lineage>
        <taxon>Eukaryota</taxon>
        <taxon>Metazoa</taxon>
        <taxon>Ecdysozoa</taxon>
        <taxon>Nematoda</taxon>
        <taxon>Chromadorea</taxon>
        <taxon>Rhabditida</taxon>
        <taxon>Spirurina</taxon>
        <taxon>Spiruromorpha</taxon>
        <taxon>Spiruroidea</taxon>
        <taxon>Gongylonematidae</taxon>
        <taxon>Gongylonema</taxon>
    </lineage>
</organism>
<dbReference type="WBParaSite" id="GPUH_0002025901-mRNA-1">
    <property type="protein sequence ID" value="GPUH_0002025901-mRNA-1"/>
    <property type="gene ID" value="GPUH_0002025901"/>
</dbReference>
<dbReference type="PANTHER" id="PTHR13677">
    <property type="entry name" value="LD41638P"/>
    <property type="match status" value="1"/>
</dbReference>
<reference evidence="3 4" key="2">
    <citation type="submission" date="2018-11" db="EMBL/GenBank/DDBJ databases">
        <authorList>
            <consortium name="Pathogen Informatics"/>
        </authorList>
    </citation>
    <scope>NUCLEOTIDE SEQUENCE [LARGE SCALE GENOMIC DNA]</scope>
</reference>
<feature type="domain" description="UDENN" evidence="2">
    <location>
        <begin position="23"/>
        <end position="233"/>
    </location>
</feature>
<comment type="similarity">
    <text evidence="1">Belongs to the DENND6 family.</text>
</comment>
<dbReference type="PANTHER" id="PTHR13677:SF0">
    <property type="entry name" value="LD41638P"/>
    <property type="match status" value="1"/>
</dbReference>
<evidence type="ECO:0000313" key="3">
    <source>
        <dbReference type="EMBL" id="VDN35582.1"/>
    </source>
</evidence>
<evidence type="ECO:0000313" key="5">
    <source>
        <dbReference type="WBParaSite" id="GPUH_0002025901-mRNA-1"/>
    </source>
</evidence>
<accession>A0A183EGZ3</accession>
<dbReference type="Proteomes" id="UP000271098">
    <property type="component" value="Unassembled WGS sequence"/>
</dbReference>
<dbReference type="EMBL" id="UYRT01090022">
    <property type="protein sequence ID" value="VDN35582.1"/>
    <property type="molecule type" value="Genomic_DNA"/>
</dbReference>
<sequence length="233" mass="25788">MSGAGSGDALDTPPWENFGRWIYCICVVTFDLEVGQSIEVVYPGDAQLTANEKTSICYLSFPDSNSTTARDTIFHFRIRRTSCASNSSTYNAYSEHVPAAVDADALYFYGFVHFRQTKDSSLPRGYFQKSLVLLTVLPLLDLFSLVVGVIAEGFFDLGEPAIEAACHHIDQWPVPSPSVVLRLPLLGNLIHCRIPCQIDLYSPQKCCFVEVRLMPPSKNSDLLSIVGKSNLLQ</sequence>
<evidence type="ECO:0000259" key="2">
    <source>
        <dbReference type="PROSITE" id="PS50211"/>
    </source>
</evidence>
<evidence type="ECO:0000256" key="1">
    <source>
        <dbReference type="ARBA" id="ARBA00007159"/>
    </source>
</evidence>
<dbReference type="OrthoDB" id="10265409at2759"/>
<dbReference type="GO" id="GO:0005085">
    <property type="term" value="F:guanyl-nucleotide exchange factor activity"/>
    <property type="evidence" value="ECO:0007669"/>
    <property type="project" value="InterPro"/>
</dbReference>
<gene>
    <name evidence="3" type="ORF">GPUH_LOCUS20234</name>
</gene>
<name>A0A183EGZ3_9BILA</name>
<dbReference type="Pfam" id="PF09794">
    <property type="entry name" value="Avl9"/>
    <property type="match status" value="1"/>
</dbReference>
<proteinExistence type="inferred from homology"/>
<dbReference type="GO" id="GO:0055037">
    <property type="term" value="C:recycling endosome"/>
    <property type="evidence" value="ECO:0007669"/>
    <property type="project" value="TreeGrafter"/>
</dbReference>
<dbReference type="AlphaFoldDB" id="A0A183EGZ3"/>
<evidence type="ECO:0000313" key="4">
    <source>
        <dbReference type="Proteomes" id="UP000271098"/>
    </source>
</evidence>
<dbReference type="InterPro" id="IPR037516">
    <property type="entry name" value="Tripartite_DENN"/>
</dbReference>
<dbReference type="PROSITE" id="PS50211">
    <property type="entry name" value="DENN"/>
    <property type="match status" value="1"/>
</dbReference>
<dbReference type="InterPro" id="IPR018307">
    <property type="entry name" value="ABL9/DENND6_dom"/>
</dbReference>
<keyword evidence="4" id="KW-1185">Reference proteome</keyword>
<protein>
    <submittedName>
        <fullName evidence="5">UDENN domain-containing protein</fullName>
    </submittedName>
</protein>
<dbReference type="InterPro" id="IPR024224">
    <property type="entry name" value="DENND6"/>
</dbReference>